<keyword evidence="2" id="KW-1185">Reference proteome</keyword>
<evidence type="ECO:0000313" key="2">
    <source>
        <dbReference type="Proteomes" id="UP000585272"/>
    </source>
</evidence>
<dbReference type="Gene3D" id="3.40.190.10">
    <property type="entry name" value="Periplasmic binding protein-like II"/>
    <property type="match status" value="2"/>
</dbReference>
<evidence type="ECO:0000313" key="1">
    <source>
        <dbReference type="EMBL" id="MBB4663257.1"/>
    </source>
</evidence>
<protein>
    <submittedName>
        <fullName evidence="1">ABC-type nitrate/sulfonate/bicarbonate transport system substrate-binding protein</fullName>
    </submittedName>
</protein>
<sequence length="314" mass="32923">MNRGIGTGNASTDARSTWEPAAGVATASGAAPSVIGLATRLGWLDGGPLAEPVRWLREEDNVTALHGRSAGRPTRLVGLSWIDGYQGVLALPDAGIGEPAQLHGRRLALPRREPDRAGPDVARAAACRGFDAATGLACLFADEYELTDVAVAPGEAPYAAETAALLRGEVDAIYVAGTAGRAVAERIGAVEVVDLGAHLDPAVRVNATTPRAITVDEKLLRHDPEWAVELLAALLRAGEWAERQPRAIADAYGAGGIEQQFHVDLSAHKLAALEAQHGFLRHHGFLADGEVDIVAWVDPAPLAAARELVLSERA</sequence>
<dbReference type="SUPFAM" id="SSF53850">
    <property type="entry name" value="Periplasmic binding protein-like II"/>
    <property type="match status" value="1"/>
</dbReference>
<gene>
    <name evidence="1" type="ORF">BDZ31_002846</name>
</gene>
<organism evidence="1 2">
    <name type="scientific">Conexibacter arvalis</name>
    <dbReference type="NCBI Taxonomy" id="912552"/>
    <lineage>
        <taxon>Bacteria</taxon>
        <taxon>Bacillati</taxon>
        <taxon>Actinomycetota</taxon>
        <taxon>Thermoleophilia</taxon>
        <taxon>Solirubrobacterales</taxon>
        <taxon>Conexibacteraceae</taxon>
        <taxon>Conexibacter</taxon>
    </lineage>
</organism>
<dbReference type="EMBL" id="JACHNU010000003">
    <property type="protein sequence ID" value="MBB4663257.1"/>
    <property type="molecule type" value="Genomic_DNA"/>
</dbReference>
<dbReference type="Proteomes" id="UP000585272">
    <property type="component" value="Unassembled WGS sequence"/>
</dbReference>
<comment type="caution">
    <text evidence="1">The sequence shown here is derived from an EMBL/GenBank/DDBJ whole genome shotgun (WGS) entry which is preliminary data.</text>
</comment>
<dbReference type="RefSeq" id="WP_183342980.1">
    <property type="nucleotide sequence ID" value="NZ_JACHNU010000003.1"/>
</dbReference>
<dbReference type="AlphaFoldDB" id="A0A840IE46"/>
<name>A0A840IE46_9ACTN</name>
<accession>A0A840IE46</accession>
<reference evidence="1 2" key="1">
    <citation type="submission" date="2020-08" db="EMBL/GenBank/DDBJ databases">
        <title>Genomic Encyclopedia of Archaeal and Bacterial Type Strains, Phase II (KMG-II): from individual species to whole genera.</title>
        <authorList>
            <person name="Goeker M."/>
        </authorList>
    </citation>
    <scope>NUCLEOTIDE SEQUENCE [LARGE SCALE GENOMIC DNA]</scope>
    <source>
        <strain evidence="1 2">DSM 23288</strain>
    </source>
</reference>
<proteinExistence type="predicted"/>